<evidence type="ECO:0000256" key="3">
    <source>
        <dbReference type="ARBA" id="ARBA00022692"/>
    </source>
</evidence>
<keyword evidence="4" id="KW-0653">Protein transport</keyword>
<accession>A0A1S2N144</accession>
<comment type="subcellular location">
    <subcellularLocation>
        <location evidence="1">Membrane</location>
        <topology evidence="1">Single-pass membrane protein</topology>
    </subcellularLocation>
</comment>
<comment type="caution">
    <text evidence="9">The sequence shown here is derived from an EMBL/GenBank/DDBJ whole genome shotgun (WGS) entry which is preliminary data.</text>
</comment>
<dbReference type="Pfam" id="PF02416">
    <property type="entry name" value="TatA_B_E"/>
    <property type="match status" value="1"/>
</dbReference>
<dbReference type="InterPro" id="IPR003369">
    <property type="entry name" value="TatA/B/E"/>
</dbReference>
<evidence type="ECO:0000256" key="6">
    <source>
        <dbReference type="ARBA" id="ARBA00023010"/>
    </source>
</evidence>
<organism evidence="9 10">
    <name type="scientific">Rothia kristinae</name>
    <dbReference type="NCBI Taxonomy" id="37923"/>
    <lineage>
        <taxon>Bacteria</taxon>
        <taxon>Bacillati</taxon>
        <taxon>Actinomycetota</taxon>
        <taxon>Actinomycetes</taxon>
        <taxon>Micrococcales</taxon>
        <taxon>Micrococcaceae</taxon>
        <taxon>Rothia</taxon>
    </lineage>
</organism>
<dbReference type="Gene3D" id="1.20.5.3310">
    <property type="match status" value="1"/>
</dbReference>
<evidence type="ECO:0000313" key="10">
    <source>
        <dbReference type="Proteomes" id="UP000179540"/>
    </source>
</evidence>
<feature type="region of interest" description="Disordered" evidence="8">
    <location>
        <begin position="80"/>
        <end position="119"/>
    </location>
</feature>
<evidence type="ECO:0000256" key="7">
    <source>
        <dbReference type="ARBA" id="ARBA00023136"/>
    </source>
</evidence>
<dbReference type="AlphaFoldDB" id="A0A1S2N144"/>
<dbReference type="PRINTS" id="PR01506">
    <property type="entry name" value="TATBPROTEIN"/>
</dbReference>
<dbReference type="OrthoDB" id="3267321at2"/>
<sequence>MFGINGGEFLVLAVIVFFVIGPERMPEYAAQLRDLVKSLRRTAMEAKDGVKESLGQDLEGFNWRAYDPRQYDPRRIVRDALREDEEEQRQERARANRPPRENLVRLAPGELAPFDTEAT</sequence>
<name>A0A1S2N144_9MICC</name>
<evidence type="ECO:0000256" key="1">
    <source>
        <dbReference type="ARBA" id="ARBA00004167"/>
    </source>
</evidence>
<evidence type="ECO:0000313" key="9">
    <source>
        <dbReference type="EMBL" id="OIJ36406.1"/>
    </source>
</evidence>
<feature type="compositionally biased region" description="Basic and acidic residues" evidence="8">
    <location>
        <begin position="89"/>
        <end position="103"/>
    </location>
</feature>
<evidence type="ECO:0000256" key="8">
    <source>
        <dbReference type="SAM" id="MobiDB-lite"/>
    </source>
</evidence>
<dbReference type="EMBL" id="MODZ01000003">
    <property type="protein sequence ID" value="OIJ36406.1"/>
    <property type="molecule type" value="Genomic_DNA"/>
</dbReference>
<proteinExistence type="predicted"/>
<dbReference type="Proteomes" id="UP000179540">
    <property type="component" value="Unassembled WGS sequence"/>
</dbReference>
<dbReference type="RefSeq" id="WP_075514322.1">
    <property type="nucleotide sequence ID" value="NZ_MODZ01000003.1"/>
</dbReference>
<keyword evidence="6" id="KW-0811">Translocation</keyword>
<keyword evidence="7" id="KW-0472">Membrane</keyword>
<evidence type="ECO:0000256" key="5">
    <source>
        <dbReference type="ARBA" id="ARBA00022989"/>
    </source>
</evidence>
<evidence type="ECO:0000256" key="2">
    <source>
        <dbReference type="ARBA" id="ARBA00022448"/>
    </source>
</evidence>
<evidence type="ECO:0000256" key="4">
    <source>
        <dbReference type="ARBA" id="ARBA00022927"/>
    </source>
</evidence>
<protein>
    <submittedName>
        <fullName evidence="9">Sec-independent protein translocase TatB</fullName>
    </submittedName>
</protein>
<keyword evidence="2" id="KW-0813">Transport</keyword>
<reference evidence="9 10" key="1">
    <citation type="submission" date="2016-10" db="EMBL/GenBank/DDBJ databases">
        <title>Draft genome sequence of strain LCT isolated from the Shenzhou X spacecraft of China.</title>
        <authorList>
            <person name="Huang B."/>
        </authorList>
    </citation>
    <scope>NUCLEOTIDE SEQUENCE [LARGE SCALE GENOMIC DNA]</scope>
    <source>
        <strain evidence="9 10">LCT-H5</strain>
    </source>
</reference>
<keyword evidence="5" id="KW-1133">Transmembrane helix</keyword>
<keyword evidence="3" id="KW-0812">Transmembrane</keyword>
<gene>
    <name evidence="9" type="ORF">BK826_02980</name>
</gene>